<comment type="caution">
    <text evidence="2">The sequence shown here is derived from an EMBL/GenBank/DDBJ whole genome shotgun (WGS) entry which is preliminary data.</text>
</comment>
<dbReference type="Proteomes" id="UP001187192">
    <property type="component" value="Unassembled WGS sequence"/>
</dbReference>
<keyword evidence="3" id="KW-1185">Reference proteome</keyword>
<proteinExistence type="predicted"/>
<organism evidence="2 3">
    <name type="scientific">Ficus carica</name>
    <name type="common">Common fig</name>
    <dbReference type="NCBI Taxonomy" id="3494"/>
    <lineage>
        <taxon>Eukaryota</taxon>
        <taxon>Viridiplantae</taxon>
        <taxon>Streptophyta</taxon>
        <taxon>Embryophyta</taxon>
        <taxon>Tracheophyta</taxon>
        <taxon>Spermatophyta</taxon>
        <taxon>Magnoliopsida</taxon>
        <taxon>eudicotyledons</taxon>
        <taxon>Gunneridae</taxon>
        <taxon>Pentapetalae</taxon>
        <taxon>rosids</taxon>
        <taxon>fabids</taxon>
        <taxon>Rosales</taxon>
        <taxon>Moraceae</taxon>
        <taxon>Ficeae</taxon>
        <taxon>Ficus</taxon>
    </lineage>
</organism>
<feature type="region of interest" description="Disordered" evidence="1">
    <location>
        <begin position="55"/>
        <end position="80"/>
    </location>
</feature>
<protein>
    <submittedName>
        <fullName evidence="2">Uncharacterized protein</fullName>
    </submittedName>
</protein>
<evidence type="ECO:0000313" key="2">
    <source>
        <dbReference type="EMBL" id="GMN25520.1"/>
    </source>
</evidence>
<dbReference type="AlphaFoldDB" id="A0AA87Z516"/>
<dbReference type="EMBL" id="BTGU01000001">
    <property type="protein sequence ID" value="GMN25520.1"/>
    <property type="molecule type" value="Genomic_DNA"/>
</dbReference>
<reference evidence="2" key="1">
    <citation type="submission" date="2023-07" db="EMBL/GenBank/DDBJ databases">
        <title>draft genome sequence of fig (Ficus carica).</title>
        <authorList>
            <person name="Takahashi T."/>
            <person name="Nishimura K."/>
        </authorList>
    </citation>
    <scope>NUCLEOTIDE SEQUENCE</scope>
</reference>
<gene>
    <name evidence="2" type="ORF">TIFTF001_000975</name>
</gene>
<name>A0AA87Z516_FICCA</name>
<evidence type="ECO:0000313" key="3">
    <source>
        <dbReference type="Proteomes" id="UP001187192"/>
    </source>
</evidence>
<accession>A0AA87Z516</accession>
<evidence type="ECO:0000256" key="1">
    <source>
        <dbReference type="SAM" id="MobiDB-lite"/>
    </source>
</evidence>
<sequence>MVKINEGAPAAGELGSSRWWFAGPEKAREAADLGIHSTQPSSGILPMLATSSATAGISEGTRRPHCSPRRQAPPHARSRAPAVIPRHHLRLVNPDLKLDLDLAALLADGLLPPPVLVPRRHSPITYLSNNSGLDDPPWATVLTISSV</sequence>